<gene>
    <name evidence="1" type="ORF">N2K84_01005</name>
</gene>
<dbReference type="PANTHER" id="PTHR30289">
    <property type="entry name" value="UNCHARACTERIZED PROTEIN YBCL-RELATED"/>
    <property type="match status" value="1"/>
</dbReference>
<accession>A0AA41YAY1</accession>
<reference evidence="1" key="1">
    <citation type="submission" date="2022-10" db="EMBL/GenBank/DDBJ databases">
        <title>Gaoshiqiia sediminis gen. nov., sp. nov., isolated from coastal sediment.</title>
        <authorList>
            <person name="Yu W.X."/>
            <person name="Mu D.S."/>
            <person name="Du J.Z."/>
            <person name="Liang Y.Q."/>
        </authorList>
    </citation>
    <scope>NUCLEOTIDE SEQUENCE</scope>
    <source>
        <strain evidence="1">A06</strain>
    </source>
</reference>
<evidence type="ECO:0000313" key="1">
    <source>
        <dbReference type="EMBL" id="MCW0481287.1"/>
    </source>
</evidence>
<dbReference type="Pfam" id="PF01161">
    <property type="entry name" value="PBP"/>
    <property type="match status" value="1"/>
</dbReference>
<dbReference type="PANTHER" id="PTHR30289:SF1">
    <property type="entry name" value="PEBP (PHOSPHATIDYLETHANOLAMINE-BINDING PROTEIN) FAMILY PROTEIN"/>
    <property type="match status" value="1"/>
</dbReference>
<dbReference type="InterPro" id="IPR008914">
    <property type="entry name" value="PEBP"/>
</dbReference>
<dbReference type="InterPro" id="IPR005247">
    <property type="entry name" value="YbhB_YbcL/LppC-like"/>
</dbReference>
<evidence type="ECO:0000313" key="2">
    <source>
        <dbReference type="Proteomes" id="UP001163821"/>
    </source>
</evidence>
<sequence length="150" mass="16274">MEIHSSAFDEGATIPQKYTCDGPNVSPPLRWSGIPGGTKTLALICDDPDAPVGTWVHWVVWNIPAATTELAEHVPPVELMAGGAIQGKNDFRKIGYGGPCPPHGSHRYFFSLFALNTELHLKPGSTKAELLKAMDGHILAEALLMGRYQR</sequence>
<name>A0AA41YAY1_9BACT</name>
<dbReference type="EMBL" id="JAPAAF010000001">
    <property type="protein sequence ID" value="MCW0481287.1"/>
    <property type="molecule type" value="Genomic_DNA"/>
</dbReference>
<dbReference type="Gene3D" id="3.90.280.10">
    <property type="entry name" value="PEBP-like"/>
    <property type="match status" value="1"/>
</dbReference>
<dbReference type="CDD" id="cd00865">
    <property type="entry name" value="PEBP_bact_arch"/>
    <property type="match status" value="1"/>
</dbReference>
<dbReference type="RefSeq" id="WP_282589892.1">
    <property type="nucleotide sequence ID" value="NZ_JAPAAF010000001.1"/>
</dbReference>
<keyword evidence="2" id="KW-1185">Reference proteome</keyword>
<dbReference type="AlphaFoldDB" id="A0AA41YAY1"/>
<proteinExistence type="predicted"/>
<dbReference type="NCBIfam" id="TIGR00481">
    <property type="entry name" value="YbhB/YbcL family Raf kinase inhibitor-like protein"/>
    <property type="match status" value="1"/>
</dbReference>
<dbReference type="InterPro" id="IPR036610">
    <property type="entry name" value="PEBP-like_sf"/>
</dbReference>
<organism evidence="1 2">
    <name type="scientific">Gaoshiqia sediminis</name>
    <dbReference type="NCBI Taxonomy" id="2986998"/>
    <lineage>
        <taxon>Bacteria</taxon>
        <taxon>Pseudomonadati</taxon>
        <taxon>Bacteroidota</taxon>
        <taxon>Bacteroidia</taxon>
        <taxon>Marinilabiliales</taxon>
        <taxon>Prolixibacteraceae</taxon>
        <taxon>Gaoshiqia</taxon>
    </lineage>
</organism>
<protein>
    <submittedName>
        <fullName evidence="1">YbhB/YbcL family Raf kinase inhibitor-like protein</fullName>
    </submittedName>
</protein>
<dbReference type="SUPFAM" id="SSF49777">
    <property type="entry name" value="PEBP-like"/>
    <property type="match status" value="1"/>
</dbReference>
<dbReference type="Proteomes" id="UP001163821">
    <property type="component" value="Unassembled WGS sequence"/>
</dbReference>
<comment type="caution">
    <text evidence="1">The sequence shown here is derived from an EMBL/GenBank/DDBJ whole genome shotgun (WGS) entry which is preliminary data.</text>
</comment>